<dbReference type="EMBL" id="MU860085">
    <property type="protein sequence ID" value="KAK4238706.1"/>
    <property type="molecule type" value="Genomic_DNA"/>
</dbReference>
<dbReference type="Gene3D" id="3.30.420.10">
    <property type="entry name" value="Ribonuclease H-like superfamily/Ribonuclease H"/>
    <property type="match status" value="1"/>
</dbReference>
<keyword evidence="1" id="KW-0540">Nuclease</keyword>
<feature type="domain" description="3'-5' exonuclease" evidence="3">
    <location>
        <begin position="189"/>
        <end position="379"/>
    </location>
</feature>
<reference evidence="4" key="1">
    <citation type="journal article" date="2023" name="Mol. Phylogenet. Evol.">
        <title>Genome-scale phylogeny and comparative genomics of the fungal order Sordariales.</title>
        <authorList>
            <person name="Hensen N."/>
            <person name="Bonometti L."/>
            <person name="Westerberg I."/>
            <person name="Brannstrom I.O."/>
            <person name="Guillou S."/>
            <person name="Cros-Aarteil S."/>
            <person name="Calhoun S."/>
            <person name="Haridas S."/>
            <person name="Kuo A."/>
            <person name="Mondo S."/>
            <person name="Pangilinan J."/>
            <person name="Riley R."/>
            <person name="LaButti K."/>
            <person name="Andreopoulos B."/>
            <person name="Lipzen A."/>
            <person name="Chen C."/>
            <person name="Yan M."/>
            <person name="Daum C."/>
            <person name="Ng V."/>
            <person name="Clum A."/>
            <person name="Steindorff A."/>
            <person name="Ohm R.A."/>
            <person name="Martin F."/>
            <person name="Silar P."/>
            <person name="Natvig D.O."/>
            <person name="Lalanne C."/>
            <person name="Gautier V."/>
            <person name="Ament-Velasquez S.L."/>
            <person name="Kruys A."/>
            <person name="Hutchinson M.I."/>
            <person name="Powell A.J."/>
            <person name="Barry K."/>
            <person name="Miller A.N."/>
            <person name="Grigoriev I.V."/>
            <person name="Debuchy R."/>
            <person name="Gladieux P."/>
            <person name="Hiltunen Thoren M."/>
            <person name="Johannesson H."/>
        </authorList>
    </citation>
    <scope>NUCLEOTIDE SEQUENCE</scope>
    <source>
        <strain evidence="4">CBS 532.94</strain>
    </source>
</reference>
<keyword evidence="2" id="KW-0378">Hydrolase</keyword>
<dbReference type="InterPro" id="IPR051132">
    <property type="entry name" value="3-5_Exonuclease_domain"/>
</dbReference>
<evidence type="ECO:0000313" key="4">
    <source>
        <dbReference type="EMBL" id="KAK4238706.1"/>
    </source>
</evidence>
<keyword evidence="5" id="KW-1185">Reference proteome</keyword>
<dbReference type="CDD" id="cd06141">
    <property type="entry name" value="WRN_exo"/>
    <property type="match status" value="1"/>
</dbReference>
<protein>
    <submittedName>
        <fullName evidence="4">Ribonuclease H-like domain-containing protein</fullName>
    </submittedName>
</protein>
<dbReference type="SMART" id="SM00474">
    <property type="entry name" value="35EXOc"/>
    <property type="match status" value="1"/>
</dbReference>
<comment type="caution">
    <text evidence="4">The sequence shown here is derived from an EMBL/GenBank/DDBJ whole genome shotgun (WGS) entry which is preliminary data.</text>
</comment>
<dbReference type="InterPro" id="IPR002562">
    <property type="entry name" value="3'-5'_exonuclease_dom"/>
</dbReference>
<evidence type="ECO:0000313" key="5">
    <source>
        <dbReference type="Proteomes" id="UP001303760"/>
    </source>
</evidence>
<reference evidence="4" key="2">
    <citation type="submission" date="2023-05" db="EMBL/GenBank/DDBJ databases">
        <authorList>
            <consortium name="Lawrence Berkeley National Laboratory"/>
            <person name="Steindorff A."/>
            <person name="Hensen N."/>
            <person name="Bonometti L."/>
            <person name="Westerberg I."/>
            <person name="Brannstrom I.O."/>
            <person name="Guillou S."/>
            <person name="Cros-Aarteil S."/>
            <person name="Calhoun S."/>
            <person name="Haridas S."/>
            <person name="Kuo A."/>
            <person name="Mondo S."/>
            <person name="Pangilinan J."/>
            <person name="Riley R."/>
            <person name="Labutti K."/>
            <person name="Andreopoulos B."/>
            <person name="Lipzen A."/>
            <person name="Chen C."/>
            <person name="Yanf M."/>
            <person name="Daum C."/>
            <person name="Ng V."/>
            <person name="Clum A."/>
            <person name="Ohm R."/>
            <person name="Martin F."/>
            <person name="Silar P."/>
            <person name="Natvig D."/>
            <person name="Lalanne C."/>
            <person name="Gautier V."/>
            <person name="Ament-Velasquez S.L."/>
            <person name="Kruys A."/>
            <person name="Hutchinson M.I."/>
            <person name="Powell A.J."/>
            <person name="Barry K."/>
            <person name="Miller A.N."/>
            <person name="Grigoriev I.V."/>
            <person name="Debuchy R."/>
            <person name="Gladieux P."/>
            <person name="Thoren M.H."/>
            <person name="Johannesson H."/>
        </authorList>
    </citation>
    <scope>NUCLEOTIDE SEQUENCE</scope>
    <source>
        <strain evidence="4">CBS 532.94</strain>
    </source>
</reference>
<dbReference type="PANTHER" id="PTHR13620">
    <property type="entry name" value="3-5 EXONUCLEASE"/>
    <property type="match status" value="1"/>
</dbReference>
<dbReference type="Proteomes" id="UP001303760">
    <property type="component" value="Unassembled WGS sequence"/>
</dbReference>
<gene>
    <name evidence="4" type="ORF">C8A03DRAFT_14842</name>
</gene>
<dbReference type="GO" id="GO:0005634">
    <property type="term" value="C:nucleus"/>
    <property type="evidence" value="ECO:0007669"/>
    <property type="project" value="TreeGrafter"/>
</dbReference>
<accession>A0AAN7CBY6</accession>
<dbReference type="GO" id="GO:0003676">
    <property type="term" value="F:nucleic acid binding"/>
    <property type="evidence" value="ECO:0007669"/>
    <property type="project" value="InterPro"/>
</dbReference>
<dbReference type="Pfam" id="PF01612">
    <property type="entry name" value="DNA_pol_A_exo1"/>
    <property type="match status" value="1"/>
</dbReference>
<organism evidence="4 5">
    <name type="scientific">Achaetomium macrosporum</name>
    <dbReference type="NCBI Taxonomy" id="79813"/>
    <lineage>
        <taxon>Eukaryota</taxon>
        <taxon>Fungi</taxon>
        <taxon>Dikarya</taxon>
        <taxon>Ascomycota</taxon>
        <taxon>Pezizomycotina</taxon>
        <taxon>Sordariomycetes</taxon>
        <taxon>Sordariomycetidae</taxon>
        <taxon>Sordariales</taxon>
        <taxon>Chaetomiaceae</taxon>
        <taxon>Achaetomium</taxon>
    </lineage>
</organism>
<dbReference type="GO" id="GO:0008408">
    <property type="term" value="F:3'-5' exonuclease activity"/>
    <property type="evidence" value="ECO:0007669"/>
    <property type="project" value="InterPro"/>
</dbReference>
<dbReference type="GO" id="GO:0005737">
    <property type="term" value="C:cytoplasm"/>
    <property type="evidence" value="ECO:0007669"/>
    <property type="project" value="TreeGrafter"/>
</dbReference>
<dbReference type="GO" id="GO:0006139">
    <property type="term" value="P:nucleobase-containing compound metabolic process"/>
    <property type="evidence" value="ECO:0007669"/>
    <property type="project" value="InterPro"/>
</dbReference>
<name>A0AAN7CBY6_9PEZI</name>
<evidence type="ECO:0000256" key="1">
    <source>
        <dbReference type="ARBA" id="ARBA00022722"/>
    </source>
</evidence>
<dbReference type="InterPro" id="IPR012337">
    <property type="entry name" value="RNaseH-like_sf"/>
</dbReference>
<dbReference type="AlphaFoldDB" id="A0AAN7CBY6"/>
<dbReference type="SUPFAM" id="SSF53098">
    <property type="entry name" value="Ribonuclease H-like"/>
    <property type="match status" value="1"/>
</dbReference>
<sequence length="440" mass="47540">MDARKTTHQLWNVSRGIVFASGSSVVYPRLPLVTHQSAPASSAAVASQEFPTSLPTVLSLGTAPDELSAGQGAGKAQGRVATIRTSTRTIITTSTVTNATAVTTSSTTALVADGASEDAQAVVADATQKPKPKETGPHIPPFTPLEFKIPEQAFQAARQAAEETPESFWSYQMYRGPGKDGALDAKVKVHYCTSLHTTERVLQQYFMDEKILGFDLEWMVNATKNSGARKNVSLVQLATPSRIGLFHIAAYPKKAVDLVAPSLKKIMEDPEITKVGVCIKGDCTRLSEFLGIKTRGQFELSHLYKLVKYSRSGEYGLINKRTVSLATQVQDCLGLPIFKGNDVRAGNWFEPLHMEQVKYAASDAYANLQLYAVLDHQRKNLNPVPPLPHHAELNIPIRLAEGVLSTAMEEQGPDCEAADQDNAVLVDGPDLVDSSDAAGP</sequence>
<proteinExistence type="predicted"/>
<dbReference type="InterPro" id="IPR036397">
    <property type="entry name" value="RNaseH_sf"/>
</dbReference>
<evidence type="ECO:0000256" key="2">
    <source>
        <dbReference type="ARBA" id="ARBA00022801"/>
    </source>
</evidence>
<dbReference type="PANTHER" id="PTHR13620:SF104">
    <property type="entry name" value="EXONUCLEASE 3'-5' DOMAIN-CONTAINING PROTEIN 2"/>
    <property type="match status" value="1"/>
</dbReference>
<dbReference type="FunFam" id="3.30.420.10:FF:000100">
    <property type="entry name" value="3'-5' exonuclease/helicase (Wrn), putative"/>
    <property type="match status" value="1"/>
</dbReference>
<evidence type="ECO:0000259" key="3">
    <source>
        <dbReference type="SMART" id="SM00474"/>
    </source>
</evidence>